<accession>A0AAV7DQF9</accession>
<evidence type="ECO:0000313" key="2">
    <source>
        <dbReference type="EMBL" id="KAG9438815.1"/>
    </source>
</evidence>
<name>A0AAV7DQF9_ARIFI</name>
<proteinExistence type="predicted"/>
<evidence type="ECO:0000313" key="3">
    <source>
        <dbReference type="Proteomes" id="UP000825729"/>
    </source>
</evidence>
<protein>
    <submittedName>
        <fullName evidence="2">Uncharacterized protein</fullName>
    </submittedName>
</protein>
<sequence length="166" mass="18529">MSGPALRPYSPEPKTLISHKVRRSPKSNIRPIPGAASFMVETRAHGAATRPVKARGASPGRRGESTCAHTLADRSTNPRSNFELFKLQQLKYRYWGWNYRGCWHGLALNGSSLKGFRLYSFQLPDSESRYCYLLSLPPVSGLGNFWRLLPSLDVVAVSQAPSRIEP</sequence>
<gene>
    <name evidence="2" type="ORF">H6P81_021220</name>
</gene>
<feature type="region of interest" description="Disordered" evidence="1">
    <location>
        <begin position="1"/>
        <end position="28"/>
    </location>
</feature>
<organism evidence="2 3">
    <name type="scientific">Aristolochia fimbriata</name>
    <name type="common">White veined hardy Dutchman's pipe vine</name>
    <dbReference type="NCBI Taxonomy" id="158543"/>
    <lineage>
        <taxon>Eukaryota</taxon>
        <taxon>Viridiplantae</taxon>
        <taxon>Streptophyta</taxon>
        <taxon>Embryophyta</taxon>
        <taxon>Tracheophyta</taxon>
        <taxon>Spermatophyta</taxon>
        <taxon>Magnoliopsida</taxon>
        <taxon>Magnoliidae</taxon>
        <taxon>Piperales</taxon>
        <taxon>Aristolochiaceae</taxon>
        <taxon>Aristolochia</taxon>
    </lineage>
</organism>
<dbReference type="EMBL" id="JAINDJ010000010">
    <property type="protein sequence ID" value="KAG9438815.1"/>
    <property type="molecule type" value="Genomic_DNA"/>
</dbReference>
<comment type="caution">
    <text evidence="2">The sequence shown here is derived from an EMBL/GenBank/DDBJ whole genome shotgun (WGS) entry which is preliminary data.</text>
</comment>
<reference evidence="2 3" key="1">
    <citation type="submission" date="2021-07" db="EMBL/GenBank/DDBJ databases">
        <title>The Aristolochia fimbriata genome: insights into angiosperm evolution, floral development and chemical biosynthesis.</title>
        <authorList>
            <person name="Jiao Y."/>
        </authorList>
    </citation>
    <scope>NUCLEOTIDE SEQUENCE [LARGE SCALE GENOMIC DNA]</scope>
    <source>
        <strain evidence="2">IBCAS-2021</strain>
        <tissue evidence="2">Leaf</tissue>
    </source>
</reference>
<evidence type="ECO:0000256" key="1">
    <source>
        <dbReference type="SAM" id="MobiDB-lite"/>
    </source>
</evidence>
<dbReference type="Proteomes" id="UP000825729">
    <property type="component" value="Unassembled WGS sequence"/>
</dbReference>
<dbReference type="AlphaFoldDB" id="A0AAV7DQF9"/>
<keyword evidence="3" id="KW-1185">Reference proteome</keyword>